<name>A0A1G9M465_9FIRM</name>
<dbReference type="CDD" id="cd00371">
    <property type="entry name" value="HMA"/>
    <property type="match status" value="1"/>
</dbReference>
<keyword evidence="3" id="KW-1185">Reference proteome</keyword>
<sequence length="71" mass="7568">MAKVRTVYRVGGLKGEHCRGRIEHTLSDLPGVTGVDVNLEAKQVGISYQPAVISAGLIEETLQSLGYSIQG</sequence>
<dbReference type="InterPro" id="IPR036163">
    <property type="entry name" value="HMA_dom_sf"/>
</dbReference>
<dbReference type="InterPro" id="IPR006121">
    <property type="entry name" value="HMA_dom"/>
</dbReference>
<evidence type="ECO:0000259" key="1">
    <source>
        <dbReference type="PROSITE" id="PS50846"/>
    </source>
</evidence>
<organism evidence="2 3">
    <name type="scientific">Dendrosporobacter quercicolus</name>
    <dbReference type="NCBI Taxonomy" id="146817"/>
    <lineage>
        <taxon>Bacteria</taxon>
        <taxon>Bacillati</taxon>
        <taxon>Bacillota</taxon>
        <taxon>Negativicutes</taxon>
        <taxon>Selenomonadales</taxon>
        <taxon>Sporomusaceae</taxon>
        <taxon>Dendrosporobacter</taxon>
    </lineage>
</organism>
<dbReference type="SUPFAM" id="SSF55008">
    <property type="entry name" value="HMA, heavy metal-associated domain"/>
    <property type="match status" value="1"/>
</dbReference>
<dbReference type="RefSeq" id="WP_092068045.1">
    <property type="nucleotide sequence ID" value="NZ_FNHB01000001.1"/>
</dbReference>
<protein>
    <submittedName>
        <fullName evidence="2">Copper chaperone</fullName>
    </submittedName>
</protein>
<dbReference type="STRING" id="146817.SAMN04488502_101561"/>
<evidence type="ECO:0000313" key="3">
    <source>
        <dbReference type="Proteomes" id="UP000214880"/>
    </source>
</evidence>
<feature type="domain" description="HMA" evidence="1">
    <location>
        <begin position="4"/>
        <end position="70"/>
    </location>
</feature>
<reference evidence="2 3" key="1">
    <citation type="submission" date="2016-10" db="EMBL/GenBank/DDBJ databases">
        <authorList>
            <person name="de Groot N.N."/>
        </authorList>
    </citation>
    <scope>NUCLEOTIDE SEQUENCE [LARGE SCALE GENOMIC DNA]</scope>
    <source>
        <strain evidence="2 3">DSM 1736</strain>
    </source>
</reference>
<proteinExistence type="predicted"/>
<dbReference type="Gene3D" id="3.30.70.100">
    <property type="match status" value="1"/>
</dbReference>
<dbReference type="EMBL" id="FNHB01000001">
    <property type="protein sequence ID" value="SDL69082.1"/>
    <property type="molecule type" value="Genomic_DNA"/>
</dbReference>
<dbReference type="PROSITE" id="PS50846">
    <property type="entry name" value="HMA_2"/>
    <property type="match status" value="1"/>
</dbReference>
<dbReference type="OrthoDB" id="1683467at2"/>
<dbReference type="Proteomes" id="UP000214880">
    <property type="component" value="Unassembled WGS sequence"/>
</dbReference>
<dbReference type="AlphaFoldDB" id="A0A1G9M465"/>
<dbReference type="GO" id="GO:0046872">
    <property type="term" value="F:metal ion binding"/>
    <property type="evidence" value="ECO:0007669"/>
    <property type="project" value="InterPro"/>
</dbReference>
<accession>A0A1G9M465</accession>
<evidence type="ECO:0000313" key="2">
    <source>
        <dbReference type="EMBL" id="SDL69082.1"/>
    </source>
</evidence>
<dbReference type="Pfam" id="PF00403">
    <property type="entry name" value="HMA"/>
    <property type="match status" value="1"/>
</dbReference>
<gene>
    <name evidence="2" type="ORF">SAMN04488502_101561</name>
</gene>